<reference evidence="2" key="2">
    <citation type="submission" date="2025-09" db="UniProtKB">
        <authorList>
            <consortium name="Ensembl"/>
        </authorList>
    </citation>
    <scope>IDENTIFICATION</scope>
</reference>
<keyword evidence="3" id="KW-1185">Reference proteome</keyword>
<protein>
    <submittedName>
        <fullName evidence="2">Uncharacterized protein</fullName>
    </submittedName>
</protein>
<evidence type="ECO:0000313" key="3">
    <source>
        <dbReference type="Proteomes" id="UP000472260"/>
    </source>
</evidence>
<reference evidence="2" key="1">
    <citation type="submission" date="2025-08" db="UniProtKB">
        <authorList>
            <consortium name="Ensembl"/>
        </authorList>
    </citation>
    <scope>IDENTIFICATION</scope>
</reference>
<dbReference type="Ensembl" id="ENSSANT00000075761.1">
    <property type="protein sequence ID" value="ENSSANP00000071254.1"/>
    <property type="gene ID" value="ENSSANG00000035570.1"/>
</dbReference>
<dbReference type="Proteomes" id="UP000472260">
    <property type="component" value="Unassembled WGS sequence"/>
</dbReference>
<accession>A0A671QKE2</accession>
<evidence type="ECO:0000256" key="1">
    <source>
        <dbReference type="SAM" id="MobiDB-lite"/>
    </source>
</evidence>
<feature type="compositionally biased region" description="Low complexity" evidence="1">
    <location>
        <begin position="104"/>
        <end position="130"/>
    </location>
</feature>
<evidence type="ECO:0000313" key="2">
    <source>
        <dbReference type="Ensembl" id="ENSSANP00000071254.1"/>
    </source>
</evidence>
<dbReference type="AlphaFoldDB" id="A0A671QKE2"/>
<proteinExistence type="predicted"/>
<name>A0A671QKE2_9TELE</name>
<organism evidence="2 3">
    <name type="scientific">Sinocyclocheilus anshuiensis</name>
    <dbReference type="NCBI Taxonomy" id="1608454"/>
    <lineage>
        <taxon>Eukaryota</taxon>
        <taxon>Metazoa</taxon>
        <taxon>Chordata</taxon>
        <taxon>Craniata</taxon>
        <taxon>Vertebrata</taxon>
        <taxon>Euteleostomi</taxon>
        <taxon>Actinopterygii</taxon>
        <taxon>Neopterygii</taxon>
        <taxon>Teleostei</taxon>
        <taxon>Ostariophysi</taxon>
        <taxon>Cypriniformes</taxon>
        <taxon>Cyprinidae</taxon>
        <taxon>Cyprininae</taxon>
        <taxon>Sinocyclocheilus</taxon>
    </lineage>
</organism>
<sequence length="158" mass="16848">MESVNSNLQTGFDFQQLTSTSSECISVGNRGENSVVYSRLNNTACLCSMYFKELTIFLIPRQSRSILLLWEPLSSSPTTTPPNGAELKLAKLSLGGNSEQKVTSSSAVSSASSLSSLKSSRVSVSPNSSSVEHLDIAVTNSGNPSWVIDSVRLKSAKP</sequence>
<feature type="region of interest" description="Disordered" evidence="1">
    <location>
        <begin position="103"/>
        <end position="130"/>
    </location>
</feature>